<accession>A0A167EC38</accession>
<gene>
    <name evidence="3" type="ORF">NOR_04237</name>
</gene>
<dbReference type="Proteomes" id="UP000243498">
    <property type="component" value="Unassembled WGS sequence"/>
</dbReference>
<feature type="compositionally biased region" description="Pro residues" evidence="1">
    <location>
        <begin position="407"/>
        <end position="417"/>
    </location>
</feature>
<protein>
    <submittedName>
        <fullName evidence="3">SAP domain-containing protein</fullName>
    </submittedName>
</protein>
<feature type="compositionally biased region" description="Basic residues" evidence="1">
    <location>
        <begin position="542"/>
        <end position="556"/>
    </location>
</feature>
<proteinExistence type="predicted"/>
<evidence type="ECO:0000259" key="2">
    <source>
        <dbReference type="PROSITE" id="PS50800"/>
    </source>
</evidence>
<dbReference type="Pfam" id="PF02037">
    <property type="entry name" value="SAP"/>
    <property type="match status" value="1"/>
</dbReference>
<name>A0A167EC38_METRR</name>
<dbReference type="SMART" id="SM00513">
    <property type="entry name" value="SAP"/>
    <property type="match status" value="1"/>
</dbReference>
<dbReference type="STRING" id="1081105.A0A167EC38"/>
<sequence>MADWAKLKVVDLKAELKRRGLPQGGLKMELIARLNEAVQDTTEPESQPESQPEPQPEPQPDSEKKPVDEPPPVEPETSQTVNGNVAAQAPEVQEQTKDQQLVIEKSVSEAEPEPEPTPQLAEPAQEPSPTAALVSEAKTETKGEIQPEPELEPEVPTPSAPKESHPEASPPSRESQLADSETPMHDSTPEQVSAAAEAPAEVLKRKRRSASPTPKEEDVFRKRARAGNSHGLAPKPYQLNNDLSTEVRAGPPVPEVDYDRHVEPSVHPATSALCINNLMRPLRPADLRAHIVTLATAPGTTPSDDIVTKFYLDFIRTHAFVALDSVSAASRVRQLLHGRVWPNESNRKALSIDFIPLEKMDSWIGMEEEGGRRPSHRWEVVYAPSADGSTVEADLVSNSLSSSASTRPPPPTKPPPMAAADIVNSAPLGPRGNFTDSAPPTGPRGPRRTQPPPPPPPPPAAHFPSGEPRFTRTRPSVAYHLVPEDLARRRVDNMRTFYTRELNRDMGREINRYSFEDGDSFVDRGREIFEGIRPPHRERGARGGRGRGAPRARGAFRPRSDRYIPGTGGGRDDGDRRRY</sequence>
<dbReference type="OrthoDB" id="5348404at2759"/>
<comment type="caution">
    <text evidence="3">The sequence shown here is derived from an EMBL/GenBank/DDBJ whole genome shotgun (WGS) entry which is preliminary data.</text>
</comment>
<dbReference type="InterPro" id="IPR034257">
    <property type="entry name" value="Acinus_RRM"/>
</dbReference>
<feature type="region of interest" description="Disordered" evidence="1">
    <location>
        <begin position="396"/>
        <end position="476"/>
    </location>
</feature>
<feature type="region of interest" description="Disordered" evidence="1">
    <location>
        <begin position="33"/>
        <end position="255"/>
    </location>
</feature>
<organism evidence="3 4">
    <name type="scientific">Metarhizium rileyi (strain RCEF 4871)</name>
    <name type="common">Nomuraea rileyi</name>
    <dbReference type="NCBI Taxonomy" id="1649241"/>
    <lineage>
        <taxon>Eukaryota</taxon>
        <taxon>Fungi</taxon>
        <taxon>Dikarya</taxon>
        <taxon>Ascomycota</taxon>
        <taxon>Pezizomycotina</taxon>
        <taxon>Sordariomycetes</taxon>
        <taxon>Hypocreomycetidae</taxon>
        <taxon>Hypocreales</taxon>
        <taxon>Clavicipitaceae</taxon>
        <taxon>Metarhizium</taxon>
    </lineage>
</organism>
<dbReference type="SUPFAM" id="SSF68906">
    <property type="entry name" value="SAP domain"/>
    <property type="match status" value="1"/>
</dbReference>
<dbReference type="InterPro" id="IPR036361">
    <property type="entry name" value="SAP_dom_sf"/>
</dbReference>
<dbReference type="OMA" id="SKCFVAY"/>
<feature type="compositionally biased region" description="Low complexity" evidence="1">
    <location>
        <begin position="397"/>
        <end position="406"/>
    </location>
</feature>
<dbReference type="AlphaFoldDB" id="A0A167EC38"/>
<feature type="compositionally biased region" description="Basic and acidic residues" evidence="1">
    <location>
        <begin position="570"/>
        <end position="579"/>
    </location>
</feature>
<dbReference type="EMBL" id="AZHC01000011">
    <property type="protein sequence ID" value="OAA43662.1"/>
    <property type="molecule type" value="Genomic_DNA"/>
</dbReference>
<feature type="compositionally biased region" description="Pro residues" evidence="1">
    <location>
        <begin position="449"/>
        <end position="461"/>
    </location>
</feature>
<reference evidence="3 4" key="1">
    <citation type="journal article" date="2016" name="Genome Biol. Evol.">
        <title>Divergent and convergent evolution of fungal pathogenicity.</title>
        <authorList>
            <person name="Shang Y."/>
            <person name="Xiao G."/>
            <person name="Zheng P."/>
            <person name="Cen K."/>
            <person name="Zhan S."/>
            <person name="Wang C."/>
        </authorList>
    </citation>
    <scope>NUCLEOTIDE SEQUENCE [LARGE SCALE GENOMIC DNA]</scope>
    <source>
        <strain evidence="3 4">RCEF 4871</strain>
    </source>
</reference>
<dbReference type="Gene3D" id="1.10.720.30">
    <property type="entry name" value="SAP domain"/>
    <property type="match status" value="1"/>
</dbReference>
<evidence type="ECO:0000313" key="4">
    <source>
        <dbReference type="Proteomes" id="UP000243498"/>
    </source>
</evidence>
<evidence type="ECO:0000313" key="3">
    <source>
        <dbReference type="EMBL" id="OAA43662.1"/>
    </source>
</evidence>
<dbReference type="PANTHER" id="PTHR47031">
    <property type="entry name" value="SAP DNA-BINDING DOMAIN-CONTAINING PROTEIN"/>
    <property type="match status" value="1"/>
</dbReference>
<feature type="compositionally biased region" description="Basic and acidic residues" evidence="1">
    <location>
        <begin position="531"/>
        <end position="541"/>
    </location>
</feature>
<dbReference type="CDD" id="cd12432">
    <property type="entry name" value="RRM_ACINU"/>
    <property type="match status" value="1"/>
</dbReference>
<dbReference type="InterPro" id="IPR003034">
    <property type="entry name" value="SAP_dom"/>
</dbReference>
<dbReference type="PANTHER" id="PTHR47031:SF3">
    <property type="entry name" value="SAP DOMAIN-CONTAINING PROTEIN"/>
    <property type="match status" value="1"/>
</dbReference>
<evidence type="ECO:0000256" key="1">
    <source>
        <dbReference type="SAM" id="MobiDB-lite"/>
    </source>
</evidence>
<feature type="region of interest" description="Disordered" evidence="1">
    <location>
        <begin position="531"/>
        <end position="579"/>
    </location>
</feature>
<feature type="domain" description="SAP" evidence="2">
    <location>
        <begin position="4"/>
        <end position="38"/>
    </location>
</feature>
<keyword evidence="4" id="KW-1185">Reference proteome</keyword>
<dbReference type="PROSITE" id="PS50800">
    <property type="entry name" value="SAP"/>
    <property type="match status" value="1"/>
</dbReference>